<name>A0A6J3C8L5_GALME</name>
<evidence type="ECO:0000259" key="12">
    <source>
        <dbReference type="Pfam" id="PF03281"/>
    </source>
</evidence>
<evidence type="ECO:0000256" key="1">
    <source>
        <dbReference type="ARBA" id="ARBA00001936"/>
    </source>
</evidence>
<proteinExistence type="inferred from homology"/>
<evidence type="ECO:0000256" key="11">
    <source>
        <dbReference type="ARBA" id="ARBA00023211"/>
    </source>
</evidence>
<dbReference type="Gene3D" id="3.30.460.90">
    <property type="match status" value="1"/>
</dbReference>
<dbReference type="GO" id="GO:0016779">
    <property type="term" value="F:nucleotidyltransferase activity"/>
    <property type="evidence" value="ECO:0007669"/>
    <property type="project" value="UniProtKB-KW"/>
</dbReference>
<evidence type="ECO:0000256" key="10">
    <source>
        <dbReference type="ARBA" id="ARBA00023134"/>
    </source>
</evidence>
<dbReference type="InterPro" id="IPR046903">
    <property type="entry name" value="Mab-21-like_nuc_Trfase"/>
</dbReference>
<keyword evidence="9" id="KW-0460">Magnesium</keyword>
<keyword evidence="14" id="KW-1185">Reference proteome</keyword>
<accession>A0A6J3C8L5</accession>
<evidence type="ECO:0000256" key="2">
    <source>
        <dbReference type="ARBA" id="ARBA00001946"/>
    </source>
</evidence>
<dbReference type="InterPro" id="IPR024810">
    <property type="entry name" value="MAB21L/cGLR"/>
</dbReference>
<keyword evidence="11" id="KW-0464">Manganese</keyword>
<protein>
    <submittedName>
        <fullName evidence="15 16">Cyclic GMP-AMP synthase-like receptor isoform X1</fullName>
    </submittedName>
</protein>
<gene>
    <name evidence="15 16" type="primary">LOC113522804</name>
</gene>
<keyword evidence="5" id="KW-0548">Nucleotidyltransferase</keyword>
<evidence type="ECO:0000259" key="13">
    <source>
        <dbReference type="Pfam" id="PF20266"/>
    </source>
</evidence>
<dbReference type="GO" id="GO:0046872">
    <property type="term" value="F:metal ion binding"/>
    <property type="evidence" value="ECO:0007669"/>
    <property type="project" value="UniProtKB-KW"/>
</dbReference>
<keyword evidence="8" id="KW-0067">ATP-binding</keyword>
<comment type="cofactor">
    <cofactor evidence="1">
        <name>Mn(2+)</name>
        <dbReference type="ChEBI" id="CHEBI:29035"/>
    </cofactor>
</comment>
<dbReference type="RefSeq" id="XP_031769808.2">
    <property type="nucleotide sequence ID" value="XM_031913948.2"/>
</dbReference>
<evidence type="ECO:0000256" key="3">
    <source>
        <dbReference type="ARBA" id="ARBA00008307"/>
    </source>
</evidence>
<evidence type="ECO:0000313" key="14">
    <source>
        <dbReference type="Proteomes" id="UP001652740"/>
    </source>
</evidence>
<evidence type="ECO:0000256" key="7">
    <source>
        <dbReference type="ARBA" id="ARBA00022741"/>
    </source>
</evidence>
<dbReference type="Gene3D" id="1.10.1410.40">
    <property type="match status" value="1"/>
</dbReference>
<dbReference type="Proteomes" id="UP001652740">
    <property type="component" value="Unplaced"/>
</dbReference>
<comment type="cofactor">
    <cofactor evidence="2">
        <name>Mg(2+)</name>
        <dbReference type="ChEBI" id="CHEBI:18420"/>
    </cofactor>
</comment>
<dbReference type="GO" id="GO:0005524">
    <property type="term" value="F:ATP binding"/>
    <property type="evidence" value="ECO:0007669"/>
    <property type="project" value="UniProtKB-KW"/>
</dbReference>
<evidence type="ECO:0000256" key="9">
    <source>
        <dbReference type="ARBA" id="ARBA00022842"/>
    </source>
</evidence>
<dbReference type="PANTHER" id="PTHR10656:SF42">
    <property type="entry name" value="CYCLIC GMP-AMP SYNTHASE-LIKE PROTEIN-RELATED"/>
    <property type="match status" value="1"/>
</dbReference>
<dbReference type="InterPro" id="IPR046906">
    <property type="entry name" value="Mab-21_HhH/H2TH-like"/>
</dbReference>
<dbReference type="RefSeq" id="XP_052753733.1">
    <property type="nucleotide sequence ID" value="XM_052897773.1"/>
</dbReference>
<dbReference type="SMART" id="SM01265">
    <property type="entry name" value="Mab-21"/>
    <property type="match status" value="1"/>
</dbReference>
<feature type="domain" description="Mab-21-like HhH/H2TH-like" evidence="13">
    <location>
        <begin position="256"/>
        <end position="345"/>
    </location>
</feature>
<evidence type="ECO:0000256" key="8">
    <source>
        <dbReference type="ARBA" id="ARBA00022840"/>
    </source>
</evidence>
<dbReference type="Pfam" id="PF03281">
    <property type="entry name" value="Mab-21"/>
    <property type="match status" value="1"/>
</dbReference>
<dbReference type="PANTHER" id="PTHR10656">
    <property type="entry name" value="CELL FATE DETERMINING PROTEIN MAB21-RELATED"/>
    <property type="match status" value="1"/>
</dbReference>
<organism evidence="14 15">
    <name type="scientific">Galleria mellonella</name>
    <name type="common">Greater wax moth</name>
    <dbReference type="NCBI Taxonomy" id="7137"/>
    <lineage>
        <taxon>Eukaryota</taxon>
        <taxon>Metazoa</taxon>
        <taxon>Ecdysozoa</taxon>
        <taxon>Arthropoda</taxon>
        <taxon>Hexapoda</taxon>
        <taxon>Insecta</taxon>
        <taxon>Pterygota</taxon>
        <taxon>Neoptera</taxon>
        <taxon>Endopterygota</taxon>
        <taxon>Lepidoptera</taxon>
        <taxon>Glossata</taxon>
        <taxon>Ditrysia</taxon>
        <taxon>Pyraloidea</taxon>
        <taxon>Pyralidae</taxon>
        <taxon>Galleriinae</taxon>
        <taxon>Galleria</taxon>
    </lineage>
</organism>
<dbReference type="FunCoup" id="A0A6J3C8L5">
    <property type="interactions" value="3"/>
</dbReference>
<keyword evidence="7" id="KW-0547">Nucleotide-binding</keyword>
<keyword evidence="4" id="KW-0808">Transferase</keyword>
<evidence type="ECO:0000313" key="16">
    <source>
        <dbReference type="RefSeq" id="XP_052753733.1"/>
    </source>
</evidence>
<comment type="similarity">
    <text evidence="3">Belongs to the mab-21 family.</text>
</comment>
<evidence type="ECO:0000313" key="15">
    <source>
        <dbReference type="RefSeq" id="XP_031769808.2"/>
    </source>
</evidence>
<dbReference type="KEGG" id="gmw:113522804"/>
<dbReference type="GeneID" id="113522804"/>
<sequence>MDPILNEINRKYVRINQYEKTYNSQVVHALLEKILKIMRDKNHLFKSMNPKIAYLGSYYDGLRVGHATEFDINIVLKLPINYKNIVLDASNKEAYTVVKMPSEFRRLCKIPITATNGFTETEFWCDKLHRLSVKKFRSWMQSVLDSALSTLPKTNDKYSIKVNDKIFLITAKLSGPANTISIYDNNSIIDVDLVPTFEFNLEQNKPRNCAVDFSMEIFKFKKQYFIVPKPTDDEYIWRLAFPYQEKAIMNNKNNFKSAVKLIKLLRDTQEFNKLASYYIKTLFIWEITRKPSKFWRKSLSFLVLYMMEILRDQLRKKEIQNYWSPRHNLLNTVKEETLENWCNRLTYIINDIKKNKEKNPSIIRQYFEKQTFKQERFHFESSPKTVSLPYRYI</sequence>
<evidence type="ECO:0000256" key="5">
    <source>
        <dbReference type="ARBA" id="ARBA00022695"/>
    </source>
</evidence>
<dbReference type="AlphaFoldDB" id="A0A6J3C8L5"/>
<dbReference type="InParanoid" id="A0A6J3C8L5"/>
<dbReference type="Pfam" id="PF20266">
    <property type="entry name" value="Mab-21_C"/>
    <property type="match status" value="1"/>
</dbReference>
<dbReference type="GO" id="GO:0005525">
    <property type="term" value="F:GTP binding"/>
    <property type="evidence" value="ECO:0007669"/>
    <property type="project" value="UniProtKB-KW"/>
</dbReference>
<keyword evidence="6" id="KW-0479">Metal-binding</keyword>
<keyword evidence="10" id="KW-0342">GTP-binding</keyword>
<evidence type="ECO:0000256" key="4">
    <source>
        <dbReference type="ARBA" id="ARBA00022679"/>
    </source>
</evidence>
<evidence type="ECO:0000256" key="6">
    <source>
        <dbReference type="ARBA" id="ARBA00022723"/>
    </source>
</evidence>
<feature type="domain" description="Mab-21-like nucleotidyltransferase" evidence="12">
    <location>
        <begin position="58"/>
        <end position="251"/>
    </location>
</feature>
<reference evidence="15 16" key="1">
    <citation type="submission" date="2025-05" db="UniProtKB">
        <authorList>
            <consortium name="RefSeq"/>
        </authorList>
    </citation>
    <scope>IDENTIFICATION</scope>
    <source>
        <tissue evidence="15 16">Whole larvae</tissue>
    </source>
</reference>